<keyword evidence="1" id="KW-0547">Nucleotide-binding</keyword>
<reference evidence="4" key="1">
    <citation type="submission" date="2016-11" db="UniProtKB">
        <authorList>
            <consortium name="WormBaseParasite"/>
        </authorList>
    </citation>
    <scope>IDENTIFICATION</scope>
</reference>
<keyword evidence="3" id="KW-1185">Reference proteome</keyword>
<dbReference type="Pfam" id="PF05970">
    <property type="entry name" value="PIF1"/>
    <property type="match status" value="1"/>
</dbReference>
<dbReference type="GO" id="GO:0005524">
    <property type="term" value="F:ATP binding"/>
    <property type="evidence" value="ECO:0007669"/>
    <property type="project" value="UniProtKB-KW"/>
</dbReference>
<dbReference type="Gene3D" id="2.30.30.940">
    <property type="match status" value="1"/>
</dbReference>
<dbReference type="GO" id="GO:0006281">
    <property type="term" value="P:DNA repair"/>
    <property type="evidence" value="ECO:0007669"/>
    <property type="project" value="UniProtKB-KW"/>
</dbReference>
<dbReference type="GO" id="GO:0006310">
    <property type="term" value="P:DNA recombination"/>
    <property type="evidence" value="ECO:0007669"/>
    <property type="project" value="UniProtKB-KW"/>
</dbReference>
<comment type="catalytic activity">
    <reaction evidence="1">
        <text>ATP + H2O = ADP + phosphate + H(+)</text>
        <dbReference type="Rhea" id="RHEA:13065"/>
        <dbReference type="ChEBI" id="CHEBI:15377"/>
        <dbReference type="ChEBI" id="CHEBI:15378"/>
        <dbReference type="ChEBI" id="CHEBI:30616"/>
        <dbReference type="ChEBI" id="CHEBI:43474"/>
        <dbReference type="ChEBI" id="CHEBI:456216"/>
        <dbReference type="EC" id="5.6.2.3"/>
    </reaction>
</comment>
<keyword evidence="1" id="KW-0347">Helicase</keyword>
<dbReference type="AlphaFoldDB" id="A0A1I7SZD9"/>
<keyword evidence="1" id="KW-0067">ATP-binding</keyword>
<dbReference type="GO" id="GO:0000723">
    <property type="term" value="P:telomere maintenance"/>
    <property type="evidence" value="ECO:0007669"/>
    <property type="project" value="InterPro"/>
</dbReference>
<organism evidence="3 4">
    <name type="scientific">Caenorhabditis tropicalis</name>
    <dbReference type="NCBI Taxonomy" id="1561998"/>
    <lineage>
        <taxon>Eukaryota</taxon>
        <taxon>Metazoa</taxon>
        <taxon>Ecdysozoa</taxon>
        <taxon>Nematoda</taxon>
        <taxon>Chromadorea</taxon>
        <taxon>Rhabditida</taxon>
        <taxon>Rhabditina</taxon>
        <taxon>Rhabditomorpha</taxon>
        <taxon>Rhabditoidea</taxon>
        <taxon>Rhabditidae</taxon>
        <taxon>Peloderinae</taxon>
        <taxon>Caenorhabditis</taxon>
    </lineage>
</organism>
<dbReference type="InterPro" id="IPR051055">
    <property type="entry name" value="PIF1_helicase"/>
</dbReference>
<accession>A0A1I7SZD9</accession>
<dbReference type="EC" id="5.6.2.3" evidence="1"/>
<feature type="domain" description="DNA helicase Pif1-like DEAD-box helicase" evidence="2">
    <location>
        <begin position="13"/>
        <end position="173"/>
    </location>
</feature>
<dbReference type="GO" id="GO:0016887">
    <property type="term" value="F:ATP hydrolysis activity"/>
    <property type="evidence" value="ECO:0007669"/>
    <property type="project" value="RHEA"/>
</dbReference>
<dbReference type="GO" id="GO:0043139">
    <property type="term" value="F:5'-3' DNA helicase activity"/>
    <property type="evidence" value="ECO:0007669"/>
    <property type="project" value="UniProtKB-EC"/>
</dbReference>
<proteinExistence type="inferred from homology"/>
<evidence type="ECO:0000313" key="3">
    <source>
        <dbReference type="Proteomes" id="UP000095282"/>
    </source>
</evidence>
<keyword evidence="1" id="KW-0234">DNA repair</keyword>
<keyword evidence="1" id="KW-0233">DNA recombination</keyword>
<dbReference type="PANTHER" id="PTHR47642:SF5">
    <property type="entry name" value="ATP-DEPENDENT DNA HELICASE"/>
    <property type="match status" value="1"/>
</dbReference>
<keyword evidence="1" id="KW-0227">DNA damage</keyword>
<dbReference type="eggNOG" id="KOG0987">
    <property type="taxonomic scope" value="Eukaryota"/>
</dbReference>
<dbReference type="InterPro" id="IPR027417">
    <property type="entry name" value="P-loop_NTPase"/>
</dbReference>
<comment type="similarity">
    <text evidence="1">Belongs to the helicase family.</text>
</comment>
<dbReference type="PANTHER" id="PTHR47642">
    <property type="entry name" value="ATP-DEPENDENT DNA HELICASE"/>
    <property type="match status" value="1"/>
</dbReference>
<dbReference type="SUPFAM" id="SSF52540">
    <property type="entry name" value="P-loop containing nucleoside triphosphate hydrolases"/>
    <property type="match status" value="2"/>
</dbReference>
<dbReference type="InterPro" id="IPR010285">
    <property type="entry name" value="DNA_helicase_pif1-like_DEAD"/>
</dbReference>
<comment type="cofactor">
    <cofactor evidence="1">
        <name>Mg(2+)</name>
        <dbReference type="ChEBI" id="CHEBI:18420"/>
    </cofactor>
</comment>
<name>A0A1I7SZD9_9PELO</name>
<dbReference type="Proteomes" id="UP000095282">
    <property type="component" value="Unplaced"/>
</dbReference>
<evidence type="ECO:0000259" key="2">
    <source>
        <dbReference type="Pfam" id="PF05970"/>
    </source>
</evidence>
<sequence length="438" mass="49206">MTSSQVIFEGKELSPKSSQIYEWVIERMKSIETNPLHLLVHGPAGTGKTLLLQAIRKGVRDTFGYDQSCVSTAPTAVAAALLDSHTINHLFFLWTPSRDEGFLDRVNDHQLEHMMWMVNSKVILIDNINFVNAVTFATMDFRFRQITGVAKPFGGLSVIVFGDFHQLPPVGGNGIFEGLPNELLDKFKTECPESPENLGIEGFDIGRDLSLEEVVKDYIALCKANPDLTFAILATSAVIVKDLNDSIIEKTDGFRCYPAEDPIENRYPKKGLLADMNLMIAVGCPVILTCNLSNFSLKNGTQGVVESLNDNEIFVKFPSGIFPLRREVWTDQYNRKRWSQFPIRAAHAHTIERSQGMHFDGVIVVRNKEWDQNGLPIWDDDFQDQPGELYTALSRARNLDLCYATPRKPSFVVSKENFDEARQEIALMSLASLFSPIL</sequence>
<evidence type="ECO:0000256" key="1">
    <source>
        <dbReference type="RuleBase" id="RU363044"/>
    </source>
</evidence>
<keyword evidence="1" id="KW-0378">Hydrolase</keyword>
<evidence type="ECO:0000313" key="4">
    <source>
        <dbReference type="WBParaSite" id="Csp11.Scaffold408.g982.t1"/>
    </source>
</evidence>
<protein>
    <recommendedName>
        <fullName evidence="1">ATP-dependent DNA helicase</fullName>
        <ecNumber evidence="1">5.6.2.3</ecNumber>
    </recommendedName>
</protein>
<dbReference type="STRING" id="1561998.A0A1I7SZD9"/>
<dbReference type="WBParaSite" id="Csp11.Scaffold408.g982.t1">
    <property type="protein sequence ID" value="Csp11.Scaffold408.g982.t1"/>
    <property type="gene ID" value="Csp11.Scaffold408.g982"/>
</dbReference>
<dbReference type="Gene3D" id="3.40.50.300">
    <property type="entry name" value="P-loop containing nucleotide triphosphate hydrolases"/>
    <property type="match status" value="2"/>
</dbReference>